<evidence type="ECO:0000256" key="1">
    <source>
        <dbReference type="ARBA" id="ARBA00022679"/>
    </source>
</evidence>
<feature type="binding site" evidence="2">
    <location>
        <position position="221"/>
    </location>
    <ligand>
        <name>Mg(2+)</name>
        <dbReference type="ChEBI" id="CHEBI:18420"/>
    </ligand>
</feature>
<dbReference type="GO" id="GO:0000287">
    <property type="term" value="F:magnesium ion binding"/>
    <property type="evidence" value="ECO:0007669"/>
    <property type="project" value="UniProtKB-UniRule"/>
</dbReference>
<comment type="function">
    <text evidence="2">Catalyzes the sequential condensation of isopentenyl diphosphate (IPP) with (2E,6E)-farnesyl diphosphate (E,E-FPP) to yield (2Z,6Z,10Z,14Z,18Z,22Z,26Z,30Z,34E,38E)-undecaprenyl diphosphate (di-trans,octa-cis-UPP). UPP is the precursor of glycosyl carrier lipid in the biosynthesis of bacterial cell wall polysaccharide components such as peptidoglycan and lipopolysaccharide.</text>
</comment>
<feature type="active site" evidence="2">
    <location>
        <position position="34"/>
    </location>
</feature>
<sequence length="270" mass="29755">MLSSSALIVPDTRSGAPGGPPPGAVPQHVAIIMDGNGRWARQRRLPRTAGHRAGVKNVRVVVEESIRRRVQALTLFAFSSENWRRPRAEVDLLMELFLQTLRGEVRQLHENGVRLRIIGDLGPLPAKLRRHIAQAEDLTAENEVLSLQVAANYGGRWDIVQAAQRLAADCAAGQLEPTAIDETALAARLAGADLPDPDLFVRTGGEKRLSNFLLWQSAYAELYFTDLLWPEFDEDAFGLALADYAARQRRFGLTGEQVIAMSERVGTEPC</sequence>
<comment type="subunit">
    <text evidence="2">Homodimer.</text>
</comment>
<dbReference type="PANTHER" id="PTHR10291">
    <property type="entry name" value="DEHYDRODOLICHYL DIPHOSPHATE SYNTHASE FAMILY MEMBER"/>
    <property type="match status" value="1"/>
</dbReference>
<feature type="binding site" evidence="2">
    <location>
        <position position="85"/>
    </location>
    <ligand>
        <name>substrate</name>
    </ligand>
</feature>
<accession>L0GUR1</accession>
<feature type="region of interest" description="Disordered" evidence="3">
    <location>
        <begin position="1"/>
        <end position="24"/>
    </location>
</feature>
<dbReference type="GO" id="GO:0009252">
    <property type="term" value="P:peptidoglycan biosynthetic process"/>
    <property type="evidence" value="ECO:0007669"/>
    <property type="project" value="UniProtKB-UniRule"/>
</dbReference>
<feature type="binding site" evidence="2">
    <location>
        <begin position="79"/>
        <end position="81"/>
    </location>
    <ligand>
        <name>substrate</name>
    </ligand>
</feature>
<dbReference type="KEGG" id="tmb:Thimo_0723"/>
<feature type="binding site" evidence="2">
    <location>
        <position position="83"/>
    </location>
    <ligand>
        <name>substrate</name>
    </ligand>
</feature>
<feature type="binding site" evidence="2">
    <location>
        <position position="51"/>
    </location>
    <ligand>
        <name>substrate</name>
    </ligand>
</feature>
<dbReference type="PATRIC" id="fig|765912.4.peg.710"/>
<dbReference type="Proteomes" id="UP000010816">
    <property type="component" value="Chromosome"/>
</dbReference>
<dbReference type="SUPFAM" id="SSF64005">
    <property type="entry name" value="Undecaprenyl diphosphate synthase"/>
    <property type="match status" value="1"/>
</dbReference>
<dbReference type="Pfam" id="PF01255">
    <property type="entry name" value="Prenyltransf"/>
    <property type="match status" value="1"/>
</dbReference>
<gene>
    <name evidence="2" type="primary">uppS</name>
    <name evidence="4" type="ORF">Thimo_0723</name>
</gene>
<name>L0GUR1_9GAMM</name>
<dbReference type="PANTHER" id="PTHR10291:SF0">
    <property type="entry name" value="DEHYDRODOLICHYL DIPHOSPHATE SYNTHASE 2"/>
    <property type="match status" value="1"/>
</dbReference>
<comment type="similarity">
    <text evidence="2">Belongs to the UPP synthase family.</text>
</comment>
<feature type="active site" description="Proton acceptor" evidence="2">
    <location>
        <position position="82"/>
    </location>
</feature>
<keyword evidence="2" id="KW-0460">Magnesium</keyword>
<reference evidence="4 5" key="1">
    <citation type="submission" date="2011-09" db="EMBL/GenBank/DDBJ databases">
        <title>Complete sequence of chromosome of Thioflavicoccus mobilis 8321.</title>
        <authorList>
            <consortium name="US DOE Joint Genome Institute"/>
            <person name="Lucas S."/>
            <person name="Han J."/>
            <person name="Lapidus A."/>
            <person name="Cheng J.-F."/>
            <person name="Goodwin L."/>
            <person name="Pitluck S."/>
            <person name="Peters L."/>
            <person name="Ovchinnikova G."/>
            <person name="Lu M."/>
            <person name="Detter J.C."/>
            <person name="Han C."/>
            <person name="Tapia R."/>
            <person name="Land M."/>
            <person name="Hauser L."/>
            <person name="Kyrpides N."/>
            <person name="Ivanova N."/>
            <person name="Pagani I."/>
            <person name="Vogl K."/>
            <person name="Liu Z."/>
            <person name="Imhoff J."/>
            <person name="Thiel V."/>
            <person name="Frigaard N.-U."/>
            <person name="Bryant D."/>
            <person name="Woyke T."/>
        </authorList>
    </citation>
    <scope>NUCLEOTIDE SEQUENCE [LARGE SCALE GENOMIC DNA]</scope>
    <source>
        <strain evidence="4 5">8321</strain>
    </source>
</reference>
<dbReference type="AlphaFoldDB" id="L0GUR1"/>
<keyword evidence="2" id="KW-0573">Peptidoglycan synthesis</keyword>
<dbReference type="GO" id="GO:0016094">
    <property type="term" value="P:polyprenol biosynthetic process"/>
    <property type="evidence" value="ECO:0007669"/>
    <property type="project" value="TreeGrafter"/>
</dbReference>
<evidence type="ECO:0000313" key="4">
    <source>
        <dbReference type="EMBL" id="AGA89562.1"/>
    </source>
</evidence>
<keyword evidence="2" id="KW-0133">Cell shape</keyword>
<dbReference type="HAMAP" id="MF_01139">
    <property type="entry name" value="ISPT"/>
    <property type="match status" value="1"/>
</dbReference>
<dbReference type="CDD" id="cd00475">
    <property type="entry name" value="Cis_IPPS"/>
    <property type="match status" value="1"/>
</dbReference>
<feature type="binding site" evidence="2">
    <location>
        <position position="47"/>
    </location>
    <ligand>
        <name>substrate</name>
    </ligand>
</feature>
<dbReference type="STRING" id="765912.Thimo_0723"/>
<comment type="catalytic activity">
    <reaction evidence="2">
        <text>8 isopentenyl diphosphate + (2E,6E)-farnesyl diphosphate = di-trans,octa-cis-undecaprenyl diphosphate + 8 diphosphate</text>
        <dbReference type="Rhea" id="RHEA:27551"/>
        <dbReference type="ChEBI" id="CHEBI:33019"/>
        <dbReference type="ChEBI" id="CHEBI:58405"/>
        <dbReference type="ChEBI" id="CHEBI:128769"/>
        <dbReference type="ChEBI" id="CHEBI:175763"/>
        <dbReference type="EC" id="2.5.1.31"/>
    </reaction>
</comment>
<evidence type="ECO:0000256" key="2">
    <source>
        <dbReference type="HAMAP-Rule" id="MF_01139"/>
    </source>
</evidence>
<dbReference type="NCBIfam" id="TIGR00055">
    <property type="entry name" value="uppS"/>
    <property type="match status" value="1"/>
</dbReference>
<dbReference type="PROSITE" id="PS01066">
    <property type="entry name" value="UPP_SYNTHASE"/>
    <property type="match status" value="1"/>
</dbReference>
<dbReference type="GO" id="GO:0008834">
    <property type="term" value="F:ditrans,polycis-undecaprenyl-diphosphate synthase [(2E,6E)-farnesyl-diphosphate specific] activity"/>
    <property type="evidence" value="ECO:0007669"/>
    <property type="project" value="UniProtKB-UniRule"/>
</dbReference>
<dbReference type="FunFam" id="3.40.1180.10:FF:000001">
    <property type="entry name" value="(2E,6E)-farnesyl-diphosphate-specific ditrans,polycis-undecaprenyl-diphosphate synthase"/>
    <property type="match status" value="1"/>
</dbReference>
<dbReference type="HOGENOM" id="CLU_038505_1_1_6"/>
<comment type="cofactor">
    <cofactor evidence="2">
        <name>Mg(2+)</name>
        <dbReference type="ChEBI" id="CHEBI:18420"/>
    </cofactor>
    <text evidence="2">Binds 2 magnesium ions per subunit.</text>
</comment>
<feature type="binding site" evidence="2">
    <location>
        <position position="39"/>
    </location>
    <ligand>
        <name>substrate</name>
    </ligand>
</feature>
<feature type="binding site" evidence="2">
    <location>
        <position position="34"/>
    </location>
    <ligand>
        <name>Mg(2+)</name>
        <dbReference type="ChEBI" id="CHEBI:18420"/>
    </ligand>
</feature>
<evidence type="ECO:0000256" key="3">
    <source>
        <dbReference type="SAM" id="MobiDB-lite"/>
    </source>
</evidence>
<dbReference type="GO" id="GO:0005829">
    <property type="term" value="C:cytosol"/>
    <property type="evidence" value="ECO:0007669"/>
    <property type="project" value="TreeGrafter"/>
</dbReference>
<dbReference type="Gene3D" id="3.40.1180.10">
    <property type="entry name" value="Decaprenyl diphosphate synthase-like"/>
    <property type="match status" value="1"/>
</dbReference>
<dbReference type="InterPro" id="IPR001441">
    <property type="entry name" value="UPP_synth-like"/>
</dbReference>
<dbReference type="InterPro" id="IPR036424">
    <property type="entry name" value="UPP_synth-like_sf"/>
</dbReference>
<keyword evidence="1 2" id="KW-0808">Transferase</keyword>
<keyword evidence="2" id="KW-0479">Metal-binding</keyword>
<dbReference type="GO" id="GO:0071555">
    <property type="term" value="P:cell wall organization"/>
    <property type="evidence" value="ECO:0007669"/>
    <property type="project" value="UniProtKB-KW"/>
</dbReference>
<organism evidence="4 5">
    <name type="scientific">Thioflavicoccus mobilis 8321</name>
    <dbReference type="NCBI Taxonomy" id="765912"/>
    <lineage>
        <taxon>Bacteria</taxon>
        <taxon>Pseudomonadati</taxon>
        <taxon>Pseudomonadota</taxon>
        <taxon>Gammaproteobacteria</taxon>
        <taxon>Chromatiales</taxon>
        <taxon>Chromatiaceae</taxon>
        <taxon>Thioflavicoccus</taxon>
    </lineage>
</organism>
<feature type="binding site" evidence="2">
    <location>
        <begin position="208"/>
        <end position="210"/>
    </location>
    <ligand>
        <name>substrate</name>
    </ligand>
</feature>
<feature type="binding site" evidence="2">
    <location>
        <position position="202"/>
    </location>
    <ligand>
        <name>substrate</name>
    </ligand>
</feature>
<feature type="binding site" evidence="2">
    <location>
        <begin position="35"/>
        <end position="38"/>
    </location>
    <ligand>
        <name>substrate</name>
    </ligand>
</feature>
<dbReference type="EC" id="2.5.1.31" evidence="2"/>
<dbReference type="eggNOG" id="COG0020">
    <property type="taxonomic scope" value="Bacteria"/>
</dbReference>
<keyword evidence="5" id="KW-1185">Reference proteome</keyword>
<dbReference type="EMBL" id="CP003051">
    <property type="protein sequence ID" value="AGA89562.1"/>
    <property type="molecule type" value="Genomic_DNA"/>
</dbReference>
<dbReference type="GO" id="GO:0008360">
    <property type="term" value="P:regulation of cell shape"/>
    <property type="evidence" value="ECO:0007669"/>
    <property type="project" value="UniProtKB-KW"/>
</dbReference>
<dbReference type="InterPro" id="IPR018520">
    <property type="entry name" value="UPP_synth-like_CS"/>
</dbReference>
<keyword evidence="2" id="KW-0961">Cell wall biogenesis/degradation</keyword>
<protein>
    <recommendedName>
        <fullName evidence="2">Ditrans,polycis-undecaprenyl-diphosphate synthase ((2E,6E)-farnesyl-diphosphate specific)</fullName>
        <ecNumber evidence="2">2.5.1.31</ecNumber>
    </recommendedName>
    <alternativeName>
        <fullName evidence="2">Ditrans,polycis-undecaprenylcistransferase</fullName>
    </alternativeName>
    <alternativeName>
        <fullName evidence="2">Undecaprenyl diphosphate synthase</fullName>
        <shortName evidence="2">UDS</shortName>
    </alternativeName>
    <alternativeName>
        <fullName evidence="2">Undecaprenyl pyrophosphate synthase</fullName>
        <shortName evidence="2">UPP synthase</shortName>
    </alternativeName>
</protein>
<proteinExistence type="inferred from homology"/>
<dbReference type="RefSeq" id="WP_015279709.1">
    <property type="nucleotide sequence ID" value="NC_019940.1"/>
</dbReference>
<evidence type="ECO:0000313" key="5">
    <source>
        <dbReference type="Proteomes" id="UP000010816"/>
    </source>
</evidence>